<accession>A0A366XYL3</accession>
<dbReference type="Pfam" id="PF00209">
    <property type="entry name" value="SNF"/>
    <property type="match status" value="2"/>
</dbReference>
<dbReference type="EMBL" id="QOCW01000012">
    <property type="protein sequence ID" value="RBW69243.1"/>
    <property type="molecule type" value="Genomic_DNA"/>
</dbReference>
<feature type="transmembrane region" description="Helical" evidence="7">
    <location>
        <begin position="421"/>
        <end position="448"/>
    </location>
</feature>
<evidence type="ECO:0000256" key="7">
    <source>
        <dbReference type="SAM" id="Phobius"/>
    </source>
</evidence>
<dbReference type="OrthoDB" id="9762833at2"/>
<keyword evidence="5 7" id="KW-0472">Membrane</keyword>
<feature type="transmembrane region" description="Helical" evidence="7">
    <location>
        <begin position="139"/>
        <end position="160"/>
    </location>
</feature>
<feature type="transmembrane region" description="Helical" evidence="7">
    <location>
        <begin position="86"/>
        <end position="119"/>
    </location>
</feature>
<feature type="transmembrane region" description="Helical" evidence="7">
    <location>
        <begin position="172"/>
        <end position="196"/>
    </location>
</feature>
<dbReference type="CDD" id="cd10336">
    <property type="entry name" value="SLC6sbd_Tyt1-Like"/>
    <property type="match status" value="1"/>
</dbReference>
<keyword evidence="6" id="KW-0769">Symport</keyword>
<keyword evidence="9" id="KW-1185">Reference proteome</keyword>
<proteinExistence type="inferred from homology"/>
<dbReference type="GO" id="GO:0016020">
    <property type="term" value="C:membrane"/>
    <property type="evidence" value="ECO:0007669"/>
    <property type="project" value="UniProtKB-SubCell"/>
</dbReference>
<dbReference type="PROSITE" id="PS50267">
    <property type="entry name" value="NA_NEUROTRAN_SYMP_3"/>
    <property type="match status" value="1"/>
</dbReference>
<protein>
    <recommendedName>
        <fullName evidence="6">Transporter</fullName>
    </recommendedName>
</protein>
<dbReference type="PANTHER" id="PTHR42948">
    <property type="entry name" value="TRANSPORTER"/>
    <property type="match status" value="1"/>
</dbReference>
<dbReference type="InterPro" id="IPR037272">
    <property type="entry name" value="SNS_sf"/>
</dbReference>
<dbReference type="InterPro" id="IPR000175">
    <property type="entry name" value="Na/ntran_symport"/>
</dbReference>
<reference evidence="8 9" key="1">
    <citation type="submission" date="2018-07" db="EMBL/GenBank/DDBJ databases">
        <title>Lottiidibacillus patelloidae gen. nov., sp. nov., isolated from the intestinal tract of a marine limpet and the reclassification of B. taeanensis BH030017T, B. algicola KMM 3737T and B. hwajinpoensis SW-72T as genus Lottiidibacillus.</title>
        <authorList>
            <person name="Liu R."/>
            <person name="Huang Z."/>
        </authorList>
    </citation>
    <scope>NUCLEOTIDE SEQUENCE [LARGE SCALE GENOMIC DNA]</scope>
    <source>
        <strain evidence="8 9">BH030017</strain>
    </source>
</reference>
<dbReference type="GO" id="GO:0015293">
    <property type="term" value="F:symporter activity"/>
    <property type="evidence" value="ECO:0007669"/>
    <property type="project" value="UniProtKB-KW"/>
</dbReference>
<dbReference type="NCBIfam" id="NF037979">
    <property type="entry name" value="Na_transp"/>
    <property type="match status" value="1"/>
</dbReference>
<keyword evidence="3 6" id="KW-0812">Transmembrane</keyword>
<comment type="caution">
    <text evidence="8">The sequence shown here is derived from an EMBL/GenBank/DDBJ whole genome shotgun (WGS) entry which is preliminary data.</text>
</comment>
<comment type="subcellular location">
    <subcellularLocation>
        <location evidence="1">Membrane</location>
        <topology evidence="1">Multi-pass membrane protein</topology>
    </subcellularLocation>
</comment>
<evidence type="ECO:0000256" key="3">
    <source>
        <dbReference type="ARBA" id="ARBA00022692"/>
    </source>
</evidence>
<dbReference type="SUPFAM" id="SSF161070">
    <property type="entry name" value="SNF-like"/>
    <property type="match status" value="1"/>
</dbReference>
<sequence length="452" mass="49522">MSQHKEQWTSKIGFIMAAAGSAIGLGAIWKFPYVAGTSGGGAFFFIFLLFTIFIGLPILLAEFIIGRGSQKDAISAYKTFAPGTSWHWIGRFGVIGSFVLLSFYSVVGGWILIYLVKLISGQLSSIGQDEYGPLFGEMIASPVLSVFAQFVFMLLTILVVEKGVQKGIEKASQFMMPALFISFIILIVRSLTLSEVGEGIRFFLYPSFANLDSNTILFALGQSFFALSVGLSVMVTYSSYLPKKESLTKSASIVVAMNIFISLLAGLAIFPAVFSFGFEPTEGPGLLFVVLPAVFNAMPFGMLFLFIFLVLFLFATLTSAFSMLEIIVAAITKEDSTKRKKTTWVTGLIIFLIGIPSALSFGVLSDVKLFDKTVFDLADYFVSNIVLPLGALFISIFASRKISKEVLLEEISAGTSYGKRWFAVWFLCIRYIVPLAIIIVFLDAIGILNMFQ</sequence>
<dbReference type="Proteomes" id="UP000253314">
    <property type="component" value="Unassembled WGS sequence"/>
</dbReference>
<evidence type="ECO:0000256" key="5">
    <source>
        <dbReference type="ARBA" id="ARBA00023136"/>
    </source>
</evidence>
<keyword evidence="4 7" id="KW-1133">Transmembrane helix</keyword>
<keyword evidence="2 6" id="KW-0813">Transport</keyword>
<name>A0A366XYL3_9BACI</name>
<evidence type="ECO:0000313" key="8">
    <source>
        <dbReference type="EMBL" id="RBW69243.1"/>
    </source>
</evidence>
<feature type="transmembrane region" description="Helical" evidence="7">
    <location>
        <begin position="216"/>
        <end position="241"/>
    </location>
</feature>
<dbReference type="PRINTS" id="PR00176">
    <property type="entry name" value="NANEUSMPORT"/>
</dbReference>
<feature type="transmembrane region" description="Helical" evidence="7">
    <location>
        <begin position="343"/>
        <end position="361"/>
    </location>
</feature>
<evidence type="ECO:0000256" key="2">
    <source>
        <dbReference type="ARBA" id="ARBA00022448"/>
    </source>
</evidence>
<evidence type="ECO:0000256" key="6">
    <source>
        <dbReference type="RuleBase" id="RU003732"/>
    </source>
</evidence>
<dbReference type="PROSITE" id="PS00610">
    <property type="entry name" value="NA_NEUROTRAN_SYMP_1"/>
    <property type="match status" value="1"/>
</dbReference>
<feature type="transmembrane region" description="Helical" evidence="7">
    <location>
        <begin position="298"/>
        <end position="331"/>
    </location>
</feature>
<evidence type="ECO:0000256" key="1">
    <source>
        <dbReference type="ARBA" id="ARBA00004141"/>
    </source>
</evidence>
<gene>
    <name evidence="8" type="ORF">DS031_12760</name>
</gene>
<comment type="similarity">
    <text evidence="6">Belongs to the sodium:neurotransmitter symporter (SNF) (TC 2.A.22) family.</text>
</comment>
<dbReference type="PANTHER" id="PTHR42948:SF1">
    <property type="entry name" value="TRANSPORTER"/>
    <property type="match status" value="1"/>
</dbReference>
<evidence type="ECO:0000256" key="4">
    <source>
        <dbReference type="ARBA" id="ARBA00022989"/>
    </source>
</evidence>
<dbReference type="RefSeq" id="WP_113806450.1">
    <property type="nucleotide sequence ID" value="NZ_QOCW01000012.1"/>
</dbReference>
<dbReference type="InterPro" id="IPR047218">
    <property type="entry name" value="YocR/YhdH-like"/>
</dbReference>
<feature type="transmembrane region" description="Helical" evidence="7">
    <location>
        <begin position="12"/>
        <end position="31"/>
    </location>
</feature>
<feature type="transmembrane region" description="Helical" evidence="7">
    <location>
        <begin position="253"/>
        <end position="278"/>
    </location>
</feature>
<dbReference type="AlphaFoldDB" id="A0A366XYL3"/>
<feature type="transmembrane region" description="Helical" evidence="7">
    <location>
        <begin position="381"/>
        <end position="400"/>
    </location>
</feature>
<organism evidence="8 9">
    <name type="scientific">Bacillus taeanensis</name>
    <dbReference type="NCBI Taxonomy" id="273032"/>
    <lineage>
        <taxon>Bacteria</taxon>
        <taxon>Bacillati</taxon>
        <taxon>Bacillota</taxon>
        <taxon>Bacilli</taxon>
        <taxon>Bacillales</taxon>
        <taxon>Bacillaceae</taxon>
        <taxon>Bacillus</taxon>
    </lineage>
</organism>
<feature type="transmembrane region" description="Helical" evidence="7">
    <location>
        <begin position="43"/>
        <end position="65"/>
    </location>
</feature>
<evidence type="ECO:0000313" key="9">
    <source>
        <dbReference type="Proteomes" id="UP000253314"/>
    </source>
</evidence>